<dbReference type="AlphaFoldDB" id="A0A9E9L819"/>
<dbReference type="InterPro" id="IPR029058">
    <property type="entry name" value="AB_hydrolase_fold"/>
</dbReference>
<proteinExistence type="evidence at transcript level"/>
<keyword evidence="4" id="KW-1015">Disulfide bond</keyword>
<sequence>MSPIAVTKYGKVRGVETTSALDTEYISFYGIPYGAAPVGELRFKDPIPPAVWTEVYDATQQKPSCFAMDSHLKKVVGTEDCLNLNIYTKNLQPKKLYPVMFYIFGGGFNTGSNSTALYGPDFLLMADVVVVVCDYRLGPLGFTSFKDKSLNVPGNAGLKDQLLALKFVRDNIRNFGGDPNNVTLFGHSSGAMSVNAHCISDQSKGLFNRAIILSGSVFVSHSTKYQSINWPLRLAKRLGYTGSDEDRDVLKFLQSADPVRMAEEQTKIILPEESKHVFLTFAPHIEPYQTDNTFISANHLELSRKAWGNDIDILVGHTSDEGLVYLGVIAKDPTILSDLNLDSVIPNELNLMNEEKRAEFVQRIRETYYATTEPTKDEMGYCQWKSDIFFKHPITRLIQSRQNSKGKGKTFFFRFAVDSPTMNNFRLARNRPNVRGVLHADELSYYFKHNFGPMPERETMEFTAVKRFVSLMTSFATTGNPNDNVLNADLQNVAWHPVDTRNHPFKLLNIDENLEFKAQPEAERMMFWNQFYVETDTPLY</sequence>
<evidence type="ECO:0000259" key="7">
    <source>
        <dbReference type="Pfam" id="PF00135"/>
    </source>
</evidence>
<evidence type="ECO:0000256" key="4">
    <source>
        <dbReference type="ARBA" id="ARBA00023157"/>
    </source>
</evidence>
<evidence type="ECO:0000256" key="5">
    <source>
        <dbReference type="ARBA" id="ARBA00023180"/>
    </source>
</evidence>
<evidence type="ECO:0000256" key="2">
    <source>
        <dbReference type="ARBA" id="ARBA00022487"/>
    </source>
</evidence>
<dbReference type="PANTHER" id="PTHR43142">
    <property type="entry name" value="CARBOXYLIC ESTER HYDROLASE"/>
    <property type="match status" value="1"/>
</dbReference>
<name>A0A9E9L819_9DIPT</name>
<dbReference type="SUPFAM" id="SSF53474">
    <property type="entry name" value="alpha/beta-Hydrolases"/>
    <property type="match status" value="1"/>
</dbReference>
<gene>
    <name evidence="8" type="primary">CarE2</name>
</gene>
<feature type="domain" description="Carboxylesterase type B" evidence="7">
    <location>
        <begin position="3"/>
        <end position="528"/>
    </location>
</feature>
<evidence type="ECO:0000313" key="8">
    <source>
        <dbReference type="EMBL" id="WAU86698.1"/>
    </source>
</evidence>
<dbReference type="GO" id="GO:0052689">
    <property type="term" value="F:carboxylic ester hydrolase activity"/>
    <property type="evidence" value="ECO:0007669"/>
    <property type="project" value="UniProtKB-KW"/>
</dbReference>
<accession>A0A9E9L819</accession>
<organism evidence="8">
    <name type="scientific">Bradysia odoriphaga</name>
    <dbReference type="NCBI Taxonomy" id="1564500"/>
    <lineage>
        <taxon>Eukaryota</taxon>
        <taxon>Metazoa</taxon>
        <taxon>Ecdysozoa</taxon>
        <taxon>Arthropoda</taxon>
        <taxon>Hexapoda</taxon>
        <taxon>Insecta</taxon>
        <taxon>Pterygota</taxon>
        <taxon>Neoptera</taxon>
        <taxon>Endopterygota</taxon>
        <taxon>Diptera</taxon>
        <taxon>Nematocera</taxon>
        <taxon>Sciaroidea</taxon>
        <taxon>Sciaridae</taxon>
        <taxon>Bradysia</taxon>
    </lineage>
</organism>
<dbReference type="Gene3D" id="3.40.50.1820">
    <property type="entry name" value="alpha/beta hydrolase"/>
    <property type="match status" value="1"/>
</dbReference>
<dbReference type="InterPro" id="IPR019826">
    <property type="entry name" value="Carboxylesterase_B_AS"/>
</dbReference>
<dbReference type="EMBL" id="OM949007">
    <property type="protein sequence ID" value="WAU86698.1"/>
    <property type="molecule type" value="mRNA"/>
</dbReference>
<dbReference type="PROSITE" id="PS00122">
    <property type="entry name" value="CARBOXYLESTERASE_B_1"/>
    <property type="match status" value="1"/>
</dbReference>
<keyword evidence="2" id="KW-0719">Serine esterase</keyword>
<keyword evidence="5" id="KW-0325">Glycoprotein</keyword>
<evidence type="ECO:0000256" key="6">
    <source>
        <dbReference type="RuleBase" id="RU361235"/>
    </source>
</evidence>
<protein>
    <recommendedName>
        <fullName evidence="6">Carboxylic ester hydrolase</fullName>
        <ecNumber evidence="6">3.1.1.-</ecNumber>
    </recommendedName>
</protein>
<reference evidence="8" key="1">
    <citation type="submission" date="2022-03" db="EMBL/GenBank/DDBJ databases">
        <title>Functional characterization of carboxylesterase gene in Bradysia odoriphaga.</title>
        <authorList>
            <person name="Hu M."/>
        </authorList>
    </citation>
    <scope>NUCLEOTIDE SEQUENCE</scope>
</reference>
<dbReference type="EC" id="3.1.1.-" evidence="6"/>
<comment type="similarity">
    <text evidence="1 6">Belongs to the type-B carboxylesterase/lipase family.</text>
</comment>
<evidence type="ECO:0000256" key="3">
    <source>
        <dbReference type="ARBA" id="ARBA00022801"/>
    </source>
</evidence>
<dbReference type="InterPro" id="IPR002018">
    <property type="entry name" value="CarbesteraseB"/>
</dbReference>
<evidence type="ECO:0000256" key="1">
    <source>
        <dbReference type="ARBA" id="ARBA00005964"/>
    </source>
</evidence>
<dbReference type="PANTHER" id="PTHR43142:SF1">
    <property type="entry name" value="CARBOXYLIC ESTER HYDROLASE"/>
    <property type="match status" value="1"/>
</dbReference>
<dbReference type="Pfam" id="PF00135">
    <property type="entry name" value="COesterase"/>
    <property type="match status" value="1"/>
</dbReference>
<keyword evidence="3 6" id="KW-0378">Hydrolase</keyword>